<evidence type="ECO:0000313" key="6">
    <source>
        <dbReference type="Proteomes" id="UP000230837"/>
    </source>
</evidence>
<dbReference type="InterPro" id="IPR002547">
    <property type="entry name" value="tRNA-bd_dom"/>
</dbReference>
<dbReference type="GO" id="GO:0000049">
    <property type="term" value="F:tRNA binding"/>
    <property type="evidence" value="ECO:0007669"/>
    <property type="project" value="UniProtKB-UniRule"/>
</dbReference>
<dbReference type="SUPFAM" id="SSF50249">
    <property type="entry name" value="Nucleic acid-binding proteins"/>
    <property type="match status" value="1"/>
</dbReference>
<protein>
    <submittedName>
        <fullName evidence="5">tRNA-binding protein</fullName>
    </submittedName>
</protein>
<organism evidence="5 6">
    <name type="scientific">Candidatus Kaiserbacteria bacterium CG_4_8_14_3_um_filter_38_9</name>
    <dbReference type="NCBI Taxonomy" id="1974599"/>
    <lineage>
        <taxon>Bacteria</taxon>
        <taxon>Candidatus Kaiseribacteriota</taxon>
    </lineage>
</organism>
<name>A0A2M7IN57_9BACT</name>
<dbReference type="InterPro" id="IPR051270">
    <property type="entry name" value="Tyrosine-tRNA_ligase_regulator"/>
</dbReference>
<dbReference type="Pfam" id="PF01588">
    <property type="entry name" value="tRNA_bind"/>
    <property type="match status" value="1"/>
</dbReference>
<comment type="caution">
    <text evidence="5">The sequence shown here is derived from an EMBL/GenBank/DDBJ whole genome shotgun (WGS) entry which is preliminary data.</text>
</comment>
<evidence type="ECO:0000313" key="5">
    <source>
        <dbReference type="EMBL" id="PIW96731.1"/>
    </source>
</evidence>
<evidence type="ECO:0000259" key="4">
    <source>
        <dbReference type="PROSITE" id="PS50886"/>
    </source>
</evidence>
<evidence type="ECO:0000256" key="3">
    <source>
        <dbReference type="PROSITE-ProRule" id="PRU00209"/>
    </source>
</evidence>
<dbReference type="PANTHER" id="PTHR11586">
    <property type="entry name" value="TRNA-AMINOACYLATION COFACTOR ARC1 FAMILY MEMBER"/>
    <property type="match status" value="1"/>
</dbReference>
<dbReference type="PROSITE" id="PS50886">
    <property type="entry name" value="TRBD"/>
    <property type="match status" value="1"/>
</dbReference>
<dbReference type="PANTHER" id="PTHR11586:SF37">
    <property type="entry name" value="TRNA-BINDING DOMAIN-CONTAINING PROTEIN"/>
    <property type="match status" value="1"/>
</dbReference>
<dbReference type="InterPro" id="IPR012340">
    <property type="entry name" value="NA-bd_OB-fold"/>
</dbReference>
<gene>
    <name evidence="5" type="ORF">COZ82_03430</name>
</gene>
<dbReference type="Gene3D" id="2.40.50.140">
    <property type="entry name" value="Nucleic acid-binding proteins"/>
    <property type="match status" value="1"/>
</dbReference>
<keyword evidence="1 3" id="KW-0820">tRNA-binding</keyword>
<reference evidence="6" key="1">
    <citation type="submission" date="2017-09" db="EMBL/GenBank/DDBJ databases">
        <title>Depth-based differentiation of microbial function through sediment-hosted aquifers and enrichment of novel symbionts in the deep terrestrial subsurface.</title>
        <authorList>
            <person name="Probst A.J."/>
            <person name="Ladd B."/>
            <person name="Jarett J.K."/>
            <person name="Geller-Mcgrath D.E."/>
            <person name="Sieber C.M.K."/>
            <person name="Emerson J.B."/>
            <person name="Anantharaman K."/>
            <person name="Thomas B.C."/>
            <person name="Malmstrom R."/>
            <person name="Stieglmeier M."/>
            <person name="Klingl A."/>
            <person name="Woyke T."/>
            <person name="Ryan C.M."/>
            <person name="Banfield J.F."/>
        </authorList>
    </citation>
    <scope>NUCLEOTIDE SEQUENCE [LARGE SCALE GENOMIC DNA]</scope>
</reference>
<dbReference type="Proteomes" id="UP000230837">
    <property type="component" value="Unassembled WGS sequence"/>
</dbReference>
<evidence type="ECO:0000256" key="1">
    <source>
        <dbReference type="ARBA" id="ARBA00022555"/>
    </source>
</evidence>
<proteinExistence type="predicted"/>
<evidence type="ECO:0000256" key="2">
    <source>
        <dbReference type="ARBA" id="ARBA00022884"/>
    </source>
</evidence>
<sequence>MIDNINEVNPNNVVKEIISYDDFAKLQIVIGTIISVEPVPDSNKLLKLMVDVGEEKPRQILSGIKKYFTDLQSLVGIKNPFLINLETKVIAGLESQGMILAASEGEAFALLNPSSPLNSGTPIR</sequence>
<accession>A0A2M7IN57</accession>
<feature type="domain" description="TRNA-binding" evidence="4">
    <location>
        <begin position="22"/>
        <end position="124"/>
    </location>
</feature>
<dbReference type="AlphaFoldDB" id="A0A2M7IN57"/>
<keyword evidence="2 3" id="KW-0694">RNA-binding</keyword>
<dbReference type="EMBL" id="PFHR01000182">
    <property type="protein sequence ID" value="PIW96731.1"/>
    <property type="molecule type" value="Genomic_DNA"/>
</dbReference>